<dbReference type="EMBL" id="JBHSQI010000002">
    <property type="protein sequence ID" value="MFC6152615.1"/>
    <property type="molecule type" value="Genomic_DNA"/>
</dbReference>
<keyword evidence="2" id="KW-1185">Reference proteome</keyword>
<sequence length="177" mass="19220">MTKQKEEIAGDLVVGSRPGFGSFLRLRHRGLQYNEMYYRGLSLSAPHAMAVQEWKIGDVSQGCYSNPWGDPRVWHQHRDSLRFAPSSMELSAADAASFIPSGDIALPTMTMFNDNSAGPGAMDVTVHQSGAASRSTTIEVMLHNSCMHADRGGWDGDGIQALDVGELIFVAEVPVPL</sequence>
<evidence type="ECO:0000313" key="1">
    <source>
        <dbReference type="EMBL" id="MFC6152615.1"/>
    </source>
</evidence>
<protein>
    <submittedName>
        <fullName evidence="1">Uncharacterized protein</fullName>
    </submittedName>
</protein>
<dbReference type="RefSeq" id="WP_378528521.1">
    <property type="nucleotide sequence ID" value="NZ_JBHSQI010000002.1"/>
</dbReference>
<organism evidence="1 2">
    <name type="scientific">Nocardioides yefusunii</name>
    <dbReference type="NCBI Taxonomy" id="2500546"/>
    <lineage>
        <taxon>Bacteria</taxon>
        <taxon>Bacillati</taxon>
        <taxon>Actinomycetota</taxon>
        <taxon>Actinomycetes</taxon>
        <taxon>Propionibacteriales</taxon>
        <taxon>Nocardioidaceae</taxon>
        <taxon>Nocardioides</taxon>
    </lineage>
</organism>
<dbReference type="Proteomes" id="UP001596098">
    <property type="component" value="Unassembled WGS sequence"/>
</dbReference>
<name>A0ABW1QXN6_9ACTN</name>
<reference evidence="2" key="1">
    <citation type="journal article" date="2019" name="Int. J. Syst. Evol. Microbiol.">
        <title>The Global Catalogue of Microorganisms (GCM) 10K type strain sequencing project: providing services to taxonomists for standard genome sequencing and annotation.</title>
        <authorList>
            <consortium name="The Broad Institute Genomics Platform"/>
            <consortium name="The Broad Institute Genome Sequencing Center for Infectious Disease"/>
            <person name="Wu L."/>
            <person name="Ma J."/>
        </authorList>
    </citation>
    <scope>NUCLEOTIDE SEQUENCE [LARGE SCALE GENOMIC DNA]</scope>
    <source>
        <strain evidence="2">DFY28</strain>
    </source>
</reference>
<accession>A0ABW1QXN6</accession>
<evidence type="ECO:0000313" key="2">
    <source>
        <dbReference type="Proteomes" id="UP001596098"/>
    </source>
</evidence>
<gene>
    <name evidence="1" type="ORF">ACFPWU_02915</name>
</gene>
<proteinExistence type="predicted"/>
<comment type="caution">
    <text evidence="1">The sequence shown here is derived from an EMBL/GenBank/DDBJ whole genome shotgun (WGS) entry which is preliminary data.</text>
</comment>